<protein>
    <submittedName>
        <fullName evidence="2">Uncharacterized protein</fullName>
    </submittedName>
</protein>
<proteinExistence type="predicted"/>
<dbReference type="EMBL" id="HQ634194">
    <property type="protein sequence ID" value="AGH57067.1"/>
    <property type="molecule type" value="Genomic_DNA"/>
</dbReference>
<feature type="compositionally biased region" description="Acidic residues" evidence="1">
    <location>
        <begin position="81"/>
        <end position="94"/>
    </location>
</feature>
<gene>
    <name evidence="2" type="ORF">VPNG_00043</name>
</gene>
<dbReference type="KEGG" id="vg:15010670"/>
<sequence length="123" mass="13271">MKIEKSLKIDITQADVEKAVRELIAKEDPTIIVDEIVFTAKRSGNDAISVKVDAHFGSTTEAEPSLTVSSGDTPPPAIPEVTDDAEEEAAELFDGDPLPENAPPLVQEEEEEKQPSPKQSLFG</sequence>
<dbReference type="Proteomes" id="UP000204031">
    <property type="component" value="Segment"/>
</dbReference>
<feature type="compositionally biased region" description="Polar residues" evidence="1">
    <location>
        <begin position="57"/>
        <end position="72"/>
    </location>
</feature>
<evidence type="ECO:0000313" key="2">
    <source>
        <dbReference type="EMBL" id="AGH57067.1"/>
    </source>
</evidence>
<name>M4SL45_9CAUD</name>
<reference evidence="2 3" key="1">
    <citation type="submission" date="2010-11" db="EMBL/GenBank/DDBJ databases">
        <title>The Genome Sequence of Vibrio phage VBP47.</title>
        <authorList>
            <consortium name="The Broad Institute Genome Sequencing Platform"/>
            <person name="Henn M.R."/>
            <person name="Wharam S."/>
            <person name="Gilg I."/>
            <person name="Martinez Martinez J."/>
            <person name="Wilson W."/>
            <person name="Levin J."/>
            <person name="Malboeuf C."/>
            <person name="Casali M."/>
            <person name="Russ C."/>
            <person name="Lennon N."/>
            <person name="Chapman S.B."/>
            <person name="Erlich R."/>
            <person name="Young S.K."/>
            <person name="Yandava C."/>
            <person name="Zeng Q."/>
            <person name="Fitzgerald M.F."/>
            <person name="Alvarado L."/>
            <person name="Anderson S."/>
            <person name="Berlin A."/>
            <person name="Chen Z."/>
            <person name="Freedman E."/>
            <person name="Gellesch M."/>
            <person name="Goldberg J."/>
            <person name="Green L."/>
            <person name="Griggs A."/>
            <person name="Gujja S."/>
            <person name="Heilman E."/>
            <person name="Heiman D."/>
            <person name="Hollinger A."/>
            <person name="Howarth C."/>
            <person name="Larson L."/>
            <person name="Mehta T."/>
            <person name="Neiman D."/>
            <person name="Pearson M."/>
            <person name="Roberts A."/>
            <person name="Ryan E."/>
            <person name="Saif S."/>
            <person name="Shea T."/>
            <person name="Shenoy N."/>
            <person name="Sisk P."/>
            <person name="Stolte C."/>
            <person name="Sykes S."/>
            <person name="White J."/>
            <person name="Haas B."/>
            <person name="Nusbaum C."/>
            <person name="Birren B."/>
        </authorList>
    </citation>
    <scope>NUCLEOTIDE SEQUENCE [LARGE SCALE GENOMIC DNA]</scope>
    <source>
        <strain evidence="2 3">VBP47</strain>
    </source>
</reference>
<dbReference type="RefSeq" id="YP_007674138.1">
    <property type="nucleotide sequence ID" value="NC_020848.1"/>
</dbReference>
<organism evidence="2 3">
    <name type="scientific">Vibrio phage VBP47</name>
    <dbReference type="NCBI Taxonomy" id="754073"/>
    <lineage>
        <taxon>Viruses</taxon>
        <taxon>Duplodnaviria</taxon>
        <taxon>Heunggongvirae</taxon>
        <taxon>Uroviricota</taxon>
        <taxon>Caudoviricetes</taxon>
        <taxon>Schitoviridae</taxon>
        <taxon>Fuhrmanvirinae</taxon>
        <taxon>Stoningtonvirus</taxon>
        <taxon>Stoningtonvirus VBP47</taxon>
    </lineage>
</organism>
<dbReference type="OrthoDB" id="37332at10239"/>
<dbReference type="GeneID" id="15010670"/>
<evidence type="ECO:0000256" key="1">
    <source>
        <dbReference type="SAM" id="MobiDB-lite"/>
    </source>
</evidence>
<evidence type="ECO:0000313" key="3">
    <source>
        <dbReference type="Proteomes" id="UP000204031"/>
    </source>
</evidence>
<accession>M4SL45</accession>
<keyword evidence="3" id="KW-1185">Reference proteome</keyword>
<feature type="region of interest" description="Disordered" evidence="1">
    <location>
        <begin position="55"/>
        <end position="123"/>
    </location>
</feature>